<dbReference type="RefSeq" id="WP_120018493.1">
    <property type="nucleotide sequence ID" value="NZ_QZWZ01000050.1"/>
</dbReference>
<evidence type="ECO:0000313" key="3">
    <source>
        <dbReference type="Proteomes" id="UP000272706"/>
    </source>
</evidence>
<dbReference type="Proteomes" id="UP000272706">
    <property type="component" value="Unassembled WGS sequence"/>
</dbReference>
<gene>
    <name evidence="2" type="ORF">D3227_33860</name>
</gene>
<name>A0A3A5K014_9HYPH</name>
<reference evidence="2 3" key="1">
    <citation type="submission" date="2018-09" db="EMBL/GenBank/DDBJ databases">
        <title>Mesorhizobium carmichaelinearum sp. nov. isolated from Carmichaelinea spp. root nodules in New Zealand.</title>
        <authorList>
            <person name="De Meyer S.E."/>
        </authorList>
    </citation>
    <scope>NUCLEOTIDE SEQUENCE [LARGE SCALE GENOMIC DNA]</scope>
    <source>
        <strain evidence="2 3">ICMP19557</strain>
    </source>
</reference>
<proteinExistence type="predicted"/>
<dbReference type="OrthoDB" id="8085894at2"/>
<dbReference type="AlphaFoldDB" id="A0A3A5K014"/>
<keyword evidence="1" id="KW-1133">Transmembrane helix</keyword>
<organism evidence="2 3">
    <name type="scientific">Mesorhizobium waimense</name>
    <dbReference type="NCBI Taxonomy" id="1300307"/>
    <lineage>
        <taxon>Bacteria</taxon>
        <taxon>Pseudomonadati</taxon>
        <taxon>Pseudomonadota</taxon>
        <taxon>Alphaproteobacteria</taxon>
        <taxon>Hyphomicrobiales</taxon>
        <taxon>Phyllobacteriaceae</taxon>
        <taxon>Mesorhizobium</taxon>
    </lineage>
</organism>
<evidence type="ECO:0000313" key="2">
    <source>
        <dbReference type="EMBL" id="RJT28630.1"/>
    </source>
</evidence>
<sequence length="67" mass="7540">MTSQAEPQTTIMLPEDFSVLDLIPSEDDDKVDETVRRTERLAIALVIGMAIWLIVAPMVYVTLRHAI</sequence>
<dbReference type="EMBL" id="QZWZ01000050">
    <property type="protein sequence ID" value="RJT28630.1"/>
    <property type="molecule type" value="Genomic_DNA"/>
</dbReference>
<protein>
    <submittedName>
        <fullName evidence="2">Uncharacterized protein</fullName>
    </submittedName>
</protein>
<accession>A0A3A5K014</accession>
<keyword evidence="1" id="KW-0472">Membrane</keyword>
<comment type="caution">
    <text evidence="2">The sequence shown here is derived from an EMBL/GenBank/DDBJ whole genome shotgun (WGS) entry which is preliminary data.</text>
</comment>
<feature type="transmembrane region" description="Helical" evidence="1">
    <location>
        <begin position="41"/>
        <end position="63"/>
    </location>
</feature>
<keyword evidence="1" id="KW-0812">Transmembrane</keyword>
<evidence type="ECO:0000256" key="1">
    <source>
        <dbReference type="SAM" id="Phobius"/>
    </source>
</evidence>
<keyword evidence="3" id="KW-1185">Reference proteome</keyword>